<protein>
    <submittedName>
        <fullName evidence="2">Uncharacterized protein</fullName>
    </submittedName>
</protein>
<reference evidence="2 3" key="1">
    <citation type="submission" date="2017-05" db="EMBL/GenBank/DDBJ databases">
        <authorList>
            <person name="Song R."/>
            <person name="Chenine A.L."/>
            <person name="Ruprecht R.M."/>
        </authorList>
    </citation>
    <scope>NUCLEOTIDE SEQUENCE [LARGE SCALE GENOMIC DNA]</scope>
    <source>
        <strain evidence="2 3">CECT 8899</strain>
    </source>
</reference>
<organism evidence="2 3">
    <name type="scientific">Flavimaricola marinus</name>
    <dbReference type="NCBI Taxonomy" id="1819565"/>
    <lineage>
        <taxon>Bacteria</taxon>
        <taxon>Pseudomonadati</taxon>
        <taxon>Pseudomonadota</taxon>
        <taxon>Alphaproteobacteria</taxon>
        <taxon>Rhodobacterales</taxon>
        <taxon>Paracoccaceae</taxon>
        <taxon>Flavimaricola</taxon>
    </lineage>
</organism>
<dbReference type="RefSeq" id="WP_093991605.1">
    <property type="nucleotide sequence ID" value="NZ_FXZK01000002.1"/>
</dbReference>
<proteinExistence type="predicted"/>
<dbReference type="EMBL" id="FXZK01000002">
    <property type="protein sequence ID" value="SMY07400.1"/>
    <property type="molecule type" value="Genomic_DNA"/>
</dbReference>
<dbReference type="Proteomes" id="UP000201613">
    <property type="component" value="Unassembled WGS sequence"/>
</dbReference>
<sequence length="123" mass="12872">MFAKTMPLAAVLAICATSAVATSQRECLFERQFFDGVARTVALPISIAWNGSRGVVLVRAVDGGQYDGTTRTGANGAMEMDFRTDVSSETIAIGSGGEALWGITFDNGQLMQYAGACGPARAQ</sequence>
<dbReference type="OrthoDB" id="9842981at2"/>
<feature type="chain" id="PRO_5012285834" evidence="1">
    <location>
        <begin position="22"/>
        <end position="123"/>
    </location>
</feature>
<gene>
    <name evidence="2" type="ORF">LOM8899_01535</name>
</gene>
<name>A0A238LEQ8_9RHOB</name>
<accession>A0A238LEQ8</accession>
<keyword evidence="3" id="KW-1185">Reference proteome</keyword>
<evidence type="ECO:0000313" key="3">
    <source>
        <dbReference type="Proteomes" id="UP000201613"/>
    </source>
</evidence>
<evidence type="ECO:0000313" key="2">
    <source>
        <dbReference type="EMBL" id="SMY07400.1"/>
    </source>
</evidence>
<feature type="signal peptide" evidence="1">
    <location>
        <begin position="1"/>
        <end position="21"/>
    </location>
</feature>
<keyword evidence="1" id="KW-0732">Signal</keyword>
<dbReference type="AlphaFoldDB" id="A0A238LEQ8"/>
<evidence type="ECO:0000256" key="1">
    <source>
        <dbReference type="SAM" id="SignalP"/>
    </source>
</evidence>